<dbReference type="PANTHER" id="PTHR24252">
    <property type="entry name" value="ACROSIN-RELATED"/>
    <property type="match status" value="1"/>
</dbReference>
<evidence type="ECO:0000259" key="3">
    <source>
        <dbReference type="PROSITE" id="PS50240"/>
    </source>
</evidence>
<dbReference type="CDD" id="cd00190">
    <property type="entry name" value="Tryp_SPc"/>
    <property type="match status" value="1"/>
</dbReference>
<dbReference type="PROSITE" id="PS50240">
    <property type="entry name" value="TRYPSIN_DOM"/>
    <property type="match status" value="1"/>
</dbReference>
<accession>A0A7L1WVG0</accession>
<evidence type="ECO:0000256" key="2">
    <source>
        <dbReference type="SAM" id="MobiDB-lite"/>
    </source>
</evidence>
<dbReference type="PANTHER" id="PTHR24252:SF8">
    <property type="entry name" value="ACROSIN"/>
    <property type="match status" value="1"/>
</dbReference>
<feature type="non-terminal residue" evidence="4">
    <location>
        <position position="224"/>
    </location>
</feature>
<dbReference type="InterPro" id="IPR001254">
    <property type="entry name" value="Trypsin_dom"/>
</dbReference>
<keyword evidence="1" id="KW-1015">Disulfide bond</keyword>
<dbReference type="InterPro" id="IPR043504">
    <property type="entry name" value="Peptidase_S1_PA_chymotrypsin"/>
</dbReference>
<dbReference type="InterPro" id="IPR009003">
    <property type="entry name" value="Peptidase_S1_PA"/>
</dbReference>
<proteinExistence type="predicted"/>
<dbReference type="SMART" id="SM00020">
    <property type="entry name" value="Tryp_SPc"/>
    <property type="match status" value="1"/>
</dbReference>
<gene>
    <name evidence="4" type="primary">Acr_13</name>
    <name evidence="4" type="ORF">CERBRA_R05726</name>
</gene>
<dbReference type="EMBL" id="VXBV01008170">
    <property type="protein sequence ID" value="NXP01803.1"/>
    <property type="molecule type" value="Genomic_DNA"/>
</dbReference>
<dbReference type="Gene3D" id="2.40.10.10">
    <property type="entry name" value="Trypsin-like serine proteases"/>
    <property type="match status" value="1"/>
</dbReference>
<dbReference type="Proteomes" id="UP000536092">
    <property type="component" value="Unassembled WGS sequence"/>
</dbReference>
<comment type="caution">
    <text evidence="4">The sequence shown here is derived from an EMBL/GenBank/DDBJ whole genome shotgun (WGS) entry which is preliminary data.</text>
</comment>
<feature type="region of interest" description="Disordered" evidence="2">
    <location>
        <begin position="106"/>
        <end position="135"/>
    </location>
</feature>
<feature type="non-terminal residue" evidence="4">
    <location>
        <position position="1"/>
    </location>
</feature>
<name>A0A7L1WVG0_9PASS</name>
<evidence type="ECO:0000313" key="4">
    <source>
        <dbReference type="EMBL" id="NXP01803.1"/>
    </source>
</evidence>
<dbReference type="OrthoDB" id="6339452at2759"/>
<protein>
    <submittedName>
        <fullName evidence="4">ACRO protein</fullName>
    </submittedName>
</protein>
<dbReference type="SUPFAM" id="SSF50494">
    <property type="entry name" value="Trypsin-like serine proteases"/>
    <property type="match status" value="1"/>
</dbReference>
<feature type="domain" description="Peptidase S1" evidence="3">
    <location>
        <begin position="1"/>
        <end position="219"/>
    </location>
</feature>
<dbReference type="AlphaFoldDB" id="A0A7L1WVG0"/>
<reference evidence="4 5" key="1">
    <citation type="submission" date="2019-09" db="EMBL/GenBank/DDBJ databases">
        <title>Bird 10,000 Genomes (B10K) Project - Family phase.</title>
        <authorList>
            <person name="Zhang G."/>
        </authorList>
    </citation>
    <scope>NUCLEOTIDE SEQUENCE [LARGE SCALE GENOMIC DNA]</scope>
    <source>
        <strain evidence="4">B10K-DU-002-20</strain>
        <tissue evidence="4">Muscle</tissue>
    </source>
</reference>
<sequence length="224" mass="24182">PLWVLTVAQCFLRSGDYSRWKVVVGATDLSHPGPDAKTRHIQKVLKHQNYDAHSESNNIALLELDQPVECSDYIQLACVPDSSLAVPELKTCYIAGWRATPESGQCPPEHVRSCGNTRRRQGRATAQTKGAGPGVPLSPKCHPVLPVTPRGGCEPGAAPDPSLLAQGDIGGPLVCKDIIGDYFWLVGLASWGRGCAGDKRPGVFTSIQQFHTWIQVQMGLLPPE</sequence>
<organism evidence="4 5">
    <name type="scientific">Certhia brachydactyla</name>
    <name type="common">short-toed tree-creeper</name>
    <dbReference type="NCBI Taxonomy" id="73330"/>
    <lineage>
        <taxon>Eukaryota</taxon>
        <taxon>Metazoa</taxon>
        <taxon>Chordata</taxon>
        <taxon>Craniata</taxon>
        <taxon>Vertebrata</taxon>
        <taxon>Euteleostomi</taxon>
        <taxon>Archelosauria</taxon>
        <taxon>Archosauria</taxon>
        <taxon>Dinosauria</taxon>
        <taxon>Saurischia</taxon>
        <taxon>Theropoda</taxon>
        <taxon>Coelurosauria</taxon>
        <taxon>Aves</taxon>
        <taxon>Neognathae</taxon>
        <taxon>Neoaves</taxon>
        <taxon>Telluraves</taxon>
        <taxon>Australaves</taxon>
        <taxon>Passeriformes</taxon>
        <taxon>Certhiidae</taxon>
        <taxon>Certhiinae</taxon>
        <taxon>Certhia</taxon>
    </lineage>
</organism>
<dbReference type="GO" id="GO:0006508">
    <property type="term" value="P:proteolysis"/>
    <property type="evidence" value="ECO:0007669"/>
    <property type="project" value="InterPro"/>
</dbReference>
<evidence type="ECO:0000256" key="1">
    <source>
        <dbReference type="ARBA" id="ARBA00023157"/>
    </source>
</evidence>
<evidence type="ECO:0000313" key="5">
    <source>
        <dbReference type="Proteomes" id="UP000536092"/>
    </source>
</evidence>
<keyword evidence="5" id="KW-1185">Reference proteome</keyword>
<dbReference type="Pfam" id="PF00089">
    <property type="entry name" value="Trypsin"/>
    <property type="match status" value="1"/>
</dbReference>
<dbReference type="GO" id="GO:0007340">
    <property type="term" value="P:acrosome reaction"/>
    <property type="evidence" value="ECO:0007669"/>
    <property type="project" value="TreeGrafter"/>
</dbReference>
<dbReference type="GO" id="GO:0004252">
    <property type="term" value="F:serine-type endopeptidase activity"/>
    <property type="evidence" value="ECO:0007669"/>
    <property type="project" value="InterPro"/>
</dbReference>